<reference evidence="3" key="1">
    <citation type="submission" date="2020-10" db="EMBL/GenBank/DDBJ databases">
        <authorList>
            <person name="Castelo-Branco R."/>
            <person name="Eusebio N."/>
            <person name="Adriana R."/>
            <person name="Vieira A."/>
            <person name="Brugerolle De Fraissinette N."/>
            <person name="Rezende De Castro R."/>
            <person name="Schneider M.P."/>
            <person name="Vasconcelos V."/>
            <person name="Leao P.N."/>
        </authorList>
    </citation>
    <scope>NUCLEOTIDE SEQUENCE</scope>
    <source>
        <strain evidence="3">LEGE 06105</strain>
    </source>
</reference>
<accession>A0A8J7F7A9</accession>
<dbReference type="Proteomes" id="UP000620559">
    <property type="component" value="Unassembled WGS sequence"/>
</dbReference>
<organism evidence="3 4">
    <name type="scientific">Plectonema cf. radiosum LEGE 06105</name>
    <dbReference type="NCBI Taxonomy" id="945769"/>
    <lineage>
        <taxon>Bacteria</taxon>
        <taxon>Bacillati</taxon>
        <taxon>Cyanobacteriota</taxon>
        <taxon>Cyanophyceae</taxon>
        <taxon>Oscillatoriophycideae</taxon>
        <taxon>Oscillatoriales</taxon>
        <taxon>Microcoleaceae</taxon>
        <taxon>Plectonema</taxon>
    </lineage>
</organism>
<dbReference type="InterPro" id="IPR045440">
    <property type="entry name" value="VMAP-M1"/>
</dbReference>
<sequence>MSKAYLATVPDGWFDFREKVTQIDDILKQLEDIPHQSYNNSPLLKFINLLTQDEHIPQAICEKLKQLLTNNSFETNNKTKSLQPLHSYLLIQLRPEANNKLFLKAWFIPDDTIKDPWGRFKPLTVDEQEPEIYFVLENLPLLLSKLLQQCFEEYLQGQPTELTIEIFLPRDRLHDEVEKWSYQDSEGFDIYIGEEYRVVVRSYERLKKLRKQEGSYWRKNWEKVNLIGKDVPCHEEIITVSQARFDPNKLRKLLTQKILLKVWCTLSNSERDNLLRAVHSAGTPIVLWSRCEVVNLNNYVDFDALLKKPLHELSARVKEQRFVADNDKHLGNHLVLLWDDPNRVPPNPALEFSVS</sequence>
<evidence type="ECO:0000259" key="2">
    <source>
        <dbReference type="Pfam" id="PF20028"/>
    </source>
</evidence>
<proteinExistence type="predicted"/>
<name>A0A8J7F7A9_9CYAN</name>
<gene>
    <name evidence="3" type="ORF">IQ247_22445</name>
</gene>
<dbReference type="RefSeq" id="WP_193923453.1">
    <property type="nucleotide sequence ID" value="NZ_JADEWL010000098.1"/>
</dbReference>
<dbReference type="EMBL" id="JADEWL010000098">
    <property type="protein sequence ID" value="MBE9215390.1"/>
    <property type="molecule type" value="Genomic_DNA"/>
</dbReference>
<feature type="domain" description="vWA-MoxR associated protein middle region 1" evidence="1">
    <location>
        <begin position="1"/>
        <end position="92"/>
    </location>
</feature>
<protein>
    <submittedName>
        <fullName evidence="3">Uncharacterized protein</fullName>
    </submittedName>
</protein>
<evidence type="ECO:0000313" key="3">
    <source>
        <dbReference type="EMBL" id="MBE9215390.1"/>
    </source>
</evidence>
<comment type="caution">
    <text evidence="3">The sequence shown here is derived from an EMBL/GenBank/DDBJ whole genome shotgun (WGS) entry which is preliminary data.</text>
</comment>
<dbReference type="InterPro" id="IPR045450">
    <property type="entry name" value="VMAP_C"/>
</dbReference>
<dbReference type="Pfam" id="PF20028">
    <property type="entry name" value="VMAP-C"/>
    <property type="match status" value="1"/>
</dbReference>
<evidence type="ECO:0000259" key="1">
    <source>
        <dbReference type="Pfam" id="PF19963"/>
    </source>
</evidence>
<feature type="domain" description="vWA-MoxR associated protein C-terminal" evidence="2">
    <location>
        <begin position="103"/>
        <end position="341"/>
    </location>
</feature>
<dbReference type="Pfam" id="PF19963">
    <property type="entry name" value="VMAP-M1"/>
    <property type="match status" value="1"/>
</dbReference>
<keyword evidence="4" id="KW-1185">Reference proteome</keyword>
<dbReference type="AlphaFoldDB" id="A0A8J7F7A9"/>
<evidence type="ECO:0000313" key="4">
    <source>
        <dbReference type="Proteomes" id="UP000620559"/>
    </source>
</evidence>